<protein>
    <submittedName>
        <fullName evidence="2">Uncharacterized protein</fullName>
    </submittedName>
</protein>
<accession>A0AAD6S9C3</accession>
<gene>
    <name evidence="2" type="ORF">C8F04DRAFT_1193843</name>
</gene>
<dbReference type="EMBL" id="JARJCM010000196">
    <property type="protein sequence ID" value="KAJ7023027.1"/>
    <property type="molecule type" value="Genomic_DNA"/>
</dbReference>
<evidence type="ECO:0000313" key="2">
    <source>
        <dbReference type="EMBL" id="KAJ7023027.1"/>
    </source>
</evidence>
<organism evidence="2 3">
    <name type="scientific">Mycena alexandri</name>
    <dbReference type="NCBI Taxonomy" id="1745969"/>
    <lineage>
        <taxon>Eukaryota</taxon>
        <taxon>Fungi</taxon>
        <taxon>Dikarya</taxon>
        <taxon>Basidiomycota</taxon>
        <taxon>Agaricomycotina</taxon>
        <taxon>Agaricomycetes</taxon>
        <taxon>Agaricomycetidae</taxon>
        <taxon>Agaricales</taxon>
        <taxon>Marasmiineae</taxon>
        <taxon>Mycenaceae</taxon>
        <taxon>Mycena</taxon>
    </lineage>
</organism>
<evidence type="ECO:0000256" key="1">
    <source>
        <dbReference type="SAM" id="MobiDB-lite"/>
    </source>
</evidence>
<dbReference type="Proteomes" id="UP001218188">
    <property type="component" value="Unassembled WGS sequence"/>
</dbReference>
<feature type="region of interest" description="Disordered" evidence="1">
    <location>
        <begin position="1"/>
        <end position="20"/>
    </location>
</feature>
<reference evidence="2" key="1">
    <citation type="submission" date="2023-03" db="EMBL/GenBank/DDBJ databases">
        <title>Massive genome expansion in bonnet fungi (Mycena s.s.) driven by repeated elements and novel gene families across ecological guilds.</title>
        <authorList>
            <consortium name="Lawrence Berkeley National Laboratory"/>
            <person name="Harder C.B."/>
            <person name="Miyauchi S."/>
            <person name="Viragh M."/>
            <person name="Kuo A."/>
            <person name="Thoen E."/>
            <person name="Andreopoulos B."/>
            <person name="Lu D."/>
            <person name="Skrede I."/>
            <person name="Drula E."/>
            <person name="Henrissat B."/>
            <person name="Morin E."/>
            <person name="Kohler A."/>
            <person name="Barry K."/>
            <person name="LaButti K."/>
            <person name="Morin E."/>
            <person name="Salamov A."/>
            <person name="Lipzen A."/>
            <person name="Mereny Z."/>
            <person name="Hegedus B."/>
            <person name="Baldrian P."/>
            <person name="Stursova M."/>
            <person name="Weitz H."/>
            <person name="Taylor A."/>
            <person name="Grigoriev I.V."/>
            <person name="Nagy L.G."/>
            <person name="Martin F."/>
            <person name="Kauserud H."/>
        </authorList>
    </citation>
    <scope>NUCLEOTIDE SEQUENCE</scope>
    <source>
        <strain evidence="2">CBHHK200</strain>
    </source>
</reference>
<evidence type="ECO:0000313" key="3">
    <source>
        <dbReference type="Proteomes" id="UP001218188"/>
    </source>
</evidence>
<proteinExistence type="predicted"/>
<sequence length="115" mass="12968">MSSLKPLQGRSRGRGRRASVGGHWGVITAGCAEGCKRPEEWKVGKKWVCEGIEKGQRRLRVSWWKPSGMERAAERADNFSRQAISSLPITPAITKFRMSRAASRNTKRRIDNSWA</sequence>
<keyword evidence="3" id="KW-1185">Reference proteome</keyword>
<dbReference type="PROSITE" id="PS51257">
    <property type="entry name" value="PROKAR_LIPOPROTEIN"/>
    <property type="match status" value="1"/>
</dbReference>
<comment type="caution">
    <text evidence="2">The sequence shown here is derived from an EMBL/GenBank/DDBJ whole genome shotgun (WGS) entry which is preliminary data.</text>
</comment>
<dbReference type="AlphaFoldDB" id="A0AAD6S9C3"/>
<name>A0AAD6S9C3_9AGAR</name>